<name>A0A023DB66_9BACL</name>
<dbReference type="SUPFAM" id="SSF55174">
    <property type="entry name" value="Alpha-L RNA-binding motif"/>
    <property type="match status" value="1"/>
</dbReference>
<dbReference type="AlphaFoldDB" id="A0A023DB66"/>
<dbReference type="CDD" id="cd00165">
    <property type="entry name" value="S4"/>
    <property type="match status" value="1"/>
</dbReference>
<dbReference type="PROSITE" id="PS50889">
    <property type="entry name" value="S4"/>
    <property type="match status" value="1"/>
</dbReference>
<dbReference type="EMBL" id="BAWO01000004">
    <property type="protein sequence ID" value="GAJ38564.1"/>
    <property type="molecule type" value="Genomic_DNA"/>
</dbReference>
<dbReference type="Proteomes" id="UP000023561">
    <property type="component" value="Unassembled WGS sequence"/>
</dbReference>
<dbReference type="InterPro" id="IPR036986">
    <property type="entry name" value="S4_RNA-bd_sf"/>
</dbReference>
<organism evidence="2 3">
    <name type="scientific">Parageobacillus caldoxylosilyticus NBRC 107762</name>
    <dbReference type="NCBI Taxonomy" id="1220594"/>
    <lineage>
        <taxon>Bacteria</taxon>
        <taxon>Bacillati</taxon>
        <taxon>Bacillota</taxon>
        <taxon>Bacilli</taxon>
        <taxon>Bacillales</taxon>
        <taxon>Anoxybacillaceae</taxon>
        <taxon>Saccharococcus</taxon>
    </lineage>
</organism>
<evidence type="ECO:0000256" key="1">
    <source>
        <dbReference type="PROSITE-ProRule" id="PRU00182"/>
    </source>
</evidence>
<evidence type="ECO:0000313" key="3">
    <source>
        <dbReference type="Proteomes" id="UP000023561"/>
    </source>
</evidence>
<keyword evidence="1" id="KW-0694">RNA-binding</keyword>
<dbReference type="GO" id="GO:0003723">
    <property type="term" value="F:RNA binding"/>
    <property type="evidence" value="ECO:0007669"/>
    <property type="project" value="UniProtKB-KW"/>
</dbReference>
<sequence>MGSFKKVSDEQMEKKVAITTETITLGQLLKLIQAVSTGGAVKWFLQTNEVLVNGEREDRRGRKLKNGDKVEVEGLGTFIVTKAE</sequence>
<keyword evidence="3" id="KW-1185">Reference proteome</keyword>
<reference evidence="2 3" key="1">
    <citation type="submission" date="2014-04" db="EMBL/GenBank/DDBJ databases">
        <title>Whole genome shotgun sequence of Geobacillus caldoxylosilyticus NBRC 107762.</title>
        <authorList>
            <person name="Hosoyama A."/>
            <person name="Hosoyama Y."/>
            <person name="Katano-Makiyama Y."/>
            <person name="Tsuchikane K."/>
            <person name="Ohji S."/>
            <person name="Ichikawa N."/>
            <person name="Yamazoe A."/>
            <person name="Fujita N."/>
        </authorList>
    </citation>
    <scope>NUCLEOTIDE SEQUENCE [LARGE SCALE GENOMIC DNA]</scope>
    <source>
        <strain evidence="2 3">NBRC 107762</strain>
    </source>
</reference>
<proteinExistence type="predicted"/>
<protein>
    <submittedName>
        <fullName evidence="2">Uncharacterized protein</fullName>
    </submittedName>
</protein>
<dbReference type="Pfam" id="PF13275">
    <property type="entry name" value="S4_2"/>
    <property type="match status" value="1"/>
</dbReference>
<gene>
    <name evidence="2" type="ORF">GCA01S_004_01630</name>
</gene>
<comment type="caution">
    <text evidence="2">The sequence shown here is derived from an EMBL/GenBank/DDBJ whole genome shotgun (WGS) entry which is preliminary data.</text>
</comment>
<dbReference type="InterPro" id="IPR014330">
    <property type="entry name" value="RNA-bd_S4-rel_YaaA"/>
</dbReference>
<evidence type="ECO:0000313" key="2">
    <source>
        <dbReference type="EMBL" id="GAJ38564.1"/>
    </source>
</evidence>
<dbReference type="Gene3D" id="3.10.290.10">
    <property type="entry name" value="RNA-binding S4 domain"/>
    <property type="match status" value="1"/>
</dbReference>
<dbReference type="NCBIfam" id="TIGR02988">
    <property type="entry name" value="YaaA_near_RecF"/>
    <property type="match status" value="1"/>
</dbReference>
<accession>A0A023DB66</accession>